<organism evidence="1">
    <name type="scientific">marine sediment metagenome</name>
    <dbReference type="NCBI Taxonomy" id="412755"/>
    <lineage>
        <taxon>unclassified sequences</taxon>
        <taxon>metagenomes</taxon>
        <taxon>ecological metagenomes</taxon>
    </lineage>
</organism>
<gene>
    <name evidence="1" type="ORF">S01H4_56064</name>
</gene>
<accession>X1CRH1</accession>
<sequence>IGTPPVIVIQVIDKISNEIDVFSNAIGFWI</sequence>
<evidence type="ECO:0000313" key="1">
    <source>
        <dbReference type="EMBL" id="GAH11011.1"/>
    </source>
</evidence>
<protein>
    <submittedName>
        <fullName evidence="1">Uncharacterized protein</fullName>
    </submittedName>
</protein>
<dbReference type="EMBL" id="BART01032445">
    <property type="protein sequence ID" value="GAH11011.1"/>
    <property type="molecule type" value="Genomic_DNA"/>
</dbReference>
<reference evidence="1" key="1">
    <citation type="journal article" date="2014" name="Front. Microbiol.">
        <title>High frequency of phylogenetically diverse reductive dehalogenase-homologous genes in deep subseafloor sedimentary metagenomes.</title>
        <authorList>
            <person name="Kawai M."/>
            <person name="Futagami T."/>
            <person name="Toyoda A."/>
            <person name="Takaki Y."/>
            <person name="Nishi S."/>
            <person name="Hori S."/>
            <person name="Arai W."/>
            <person name="Tsubouchi T."/>
            <person name="Morono Y."/>
            <person name="Uchiyama I."/>
            <person name="Ito T."/>
            <person name="Fujiyama A."/>
            <person name="Inagaki F."/>
            <person name="Takami H."/>
        </authorList>
    </citation>
    <scope>NUCLEOTIDE SEQUENCE</scope>
    <source>
        <strain evidence="1">Expedition CK06-06</strain>
    </source>
</reference>
<comment type="caution">
    <text evidence="1">The sequence shown here is derived from an EMBL/GenBank/DDBJ whole genome shotgun (WGS) entry which is preliminary data.</text>
</comment>
<name>X1CRH1_9ZZZZ</name>
<proteinExistence type="predicted"/>
<feature type="non-terminal residue" evidence="1">
    <location>
        <position position="1"/>
    </location>
</feature>
<dbReference type="AlphaFoldDB" id="X1CRH1"/>